<evidence type="ECO:0000259" key="2">
    <source>
        <dbReference type="Pfam" id="PF00149"/>
    </source>
</evidence>
<dbReference type="Pfam" id="PF00149">
    <property type="entry name" value="Metallophos"/>
    <property type="match status" value="1"/>
</dbReference>
<dbReference type="EMBL" id="JABSOD010000037">
    <property type="protein sequence ID" value="NRQ44606.1"/>
    <property type="molecule type" value="Genomic_DNA"/>
</dbReference>
<protein>
    <submittedName>
        <fullName evidence="3">Metallophosphoesterase</fullName>
    </submittedName>
</protein>
<reference evidence="3 4" key="1">
    <citation type="submission" date="2020-06" db="EMBL/GenBank/DDBJ databases">
        <title>Rheinheimera sp. nov., a marine bacterium isolated from coastal.</title>
        <authorList>
            <person name="Yu Q."/>
            <person name="Qi Y."/>
            <person name="Pu J."/>
        </authorList>
    </citation>
    <scope>NUCLEOTIDE SEQUENCE [LARGE SCALE GENOMIC DNA]</scope>
    <source>
        <strain evidence="3 4">YQF-2</strain>
    </source>
</reference>
<dbReference type="GO" id="GO:0016787">
    <property type="term" value="F:hydrolase activity"/>
    <property type="evidence" value="ECO:0007669"/>
    <property type="project" value="InterPro"/>
</dbReference>
<evidence type="ECO:0000313" key="3">
    <source>
        <dbReference type="EMBL" id="NRQ44606.1"/>
    </source>
</evidence>
<name>A0A7Y5AU47_9GAMM</name>
<dbReference type="AlphaFoldDB" id="A0A7Y5AU47"/>
<gene>
    <name evidence="3" type="ORF">HRH59_18870</name>
</gene>
<sequence length="311" mass="33695">MKLLNTVSLAPLLCFTLLGFTLFACSPAQQQTVQPNTTAAAGTTAADSVVLRFAVLGDAEPKPEPQFPNMAAAVADVNRLAEQTKLDFVVGVGDIAHKGTLVQYDNATPVLQQLTLPFYPIMGNEEHGSTVERFMQYANSWNNGKITLDSPSYVLEFDTVALVFASPDHGRDFNDSGISWLLAQLTQLAPKPVLLIVHGAQTGVYPEAADKGIKHPGFANVIAQPNLAAVISGDLHMDMDRVAHSKQLDGVHYLHIPALERTKVPDESRHTAMFRVFSLSSDGLMQVDTYQTGNATALARHAYQFSIGQHN</sequence>
<dbReference type="SUPFAM" id="SSF56300">
    <property type="entry name" value="Metallo-dependent phosphatases"/>
    <property type="match status" value="1"/>
</dbReference>
<evidence type="ECO:0000256" key="1">
    <source>
        <dbReference type="SAM" id="SignalP"/>
    </source>
</evidence>
<dbReference type="PROSITE" id="PS51257">
    <property type="entry name" value="PROKAR_LIPOPROTEIN"/>
    <property type="match status" value="1"/>
</dbReference>
<proteinExistence type="predicted"/>
<organism evidence="3 4">
    <name type="scientific">Rheinheimera lutimaris</name>
    <dbReference type="NCBI Taxonomy" id="2740584"/>
    <lineage>
        <taxon>Bacteria</taxon>
        <taxon>Pseudomonadati</taxon>
        <taxon>Pseudomonadota</taxon>
        <taxon>Gammaproteobacteria</taxon>
        <taxon>Chromatiales</taxon>
        <taxon>Chromatiaceae</taxon>
        <taxon>Rheinheimera</taxon>
    </lineage>
</organism>
<dbReference type="InterPro" id="IPR004843">
    <property type="entry name" value="Calcineurin-like_PHP"/>
</dbReference>
<keyword evidence="1" id="KW-0732">Signal</keyword>
<feature type="domain" description="Calcineurin-like phosphoesterase" evidence="2">
    <location>
        <begin position="51"/>
        <end position="237"/>
    </location>
</feature>
<dbReference type="InterPro" id="IPR029052">
    <property type="entry name" value="Metallo-depent_PP-like"/>
</dbReference>
<keyword evidence="4" id="KW-1185">Reference proteome</keyword>
<dbReference type="Gene3D" id="3.60.21.10">
    <property type="match status" value="1"/>
</dbReference>
<feature type="signal peptide" evidence="1">
    <location>
        <begin position="1"/>
        <end position="24"/>
    </location>
</feature>
<comment type="caution">
    <text evidence="3">The sequence shown here is derived from an EMBL/GenBank/DDBJ whole genome shotgun (WGS) entry which is preliminary data.</text>
</comment>
<dbReference type="Proteomes" id="UP000523161">
    <property type="component" value="Unassembled WGS sequence"/>
</dbReference>
<evidence type="ECO:0000313" key="4">
    <source>
        <dbReference type="Proteomes" id="UP000523161"/>
    </source>
</evidence>
<feature type="chain" id="PRO_5031152297" evidence="1">
    <location>
        <begin position="25"/>
        <end position="311"/>
    </location>
</feature>
<accession>A0A7Y5AU47</accession>
<dbReference type="RefSeq" id="WP_173502812.1">
    <property type="nucleotide sequence ID" value="NZ_JABSOD010000037.1"/>
</dbReference>